<feature type="region of interest" description="Disordered" evidence="1">
    <location>
        <begin position="1"/>
        <end position="66"/>
    </location>
</feature>
<accession>A0A4R8CLX2</accession>
<dbReference type="EMBL" id="SODP01000001">
    <property type="protein sequence ID" value="TDW77050.1"/>
    <property type="molecule type" value="Genomic_DNA"/>
</dbReference>
<dbReference type="AlphaFoldDB" id="A0A4R8CLX2"/>
<evidence type="ECO:0000256" key="1">
    <source>
        <dbReference type="SAM" id="MobiDB-lite"/>
    </source>
</evidence>
<comment type="caution">
    <text evidence="2">The sequence shown here is derived from an EMBL/GenBank/DDBJ whole genome shotgun (WGS) entry which is preliminary data.</text>
</comment>
<dbReference type="Proteomes" id="UP000295146">
    <property type="component" value="Unassembled WGS sequence"/>
</dbReference>
<feature type="compositionally biased region" description="Polar residues" evidence="1">
    <location>
        <begin position="9"/>
        <end position="26"/>
    </location>
</feature>
<proteinExistence type="predicted"/>
<keyword evidence="3" id="KW-1185">Reference proteome</keyword>
<feature type="compositionally biased region" description="Polar residues" evidence="1">
    <location>
        <begin position="173"/>
        <end position="184"/>
    </location>
</feature>
<sequence length="264" mass="28428">MHSHGACDQRQQQNSSKRPSATTSAITGCCRNHGSRNTDVRRGHANSVIPSPIARPPGRAQGRKSCVPRRIGCCPSMRAVRRWARPDRVARTQVRDLDAALGDTELAGSRHAQHHPPIGDQAVIAVSALPREHVHESVSVEIARPENGRHRIPAATETLPDQPAAPVQPHCRSPTTPTNRTSALGSRAKGPECVASRICTLTHRQCTAPGSRSRAWSSSASGLWPSELGTFGPGISCRRRGTVWVTLSGPYPSRSPARVAHRPT</sequence>
<name>A0A4R8CLX2_9ACTN</name>
<evidence type="ECO:0000313" key="2">
    <source>
        <dbReference type="EMBL" id="TDW77050.1"/>
    </source>
</evidence>
<feature type="region of interest" description="Disordered" evidence="1">
    <location>
        <begin position="159"/>
        <end position="187"/>
    </location>
</feature>
<evidence type="ECO:0000313" key="3">
    <source>
        <dbReference type="Proteomes" id="UP000295146"/>
    </source>
</evidence>
<reference evidence="2 3" key="1">
    <citation type="submission" date="2019-03" db="EMBL/GenBank/DDBJ databases">
        <title>Genomic Encyclopedia of Type Strains, Phase III (KMG-III): the genomes of soil and plant-associated and newly described type strains.</title>
        <authorList>
            <person name="Whitman W."/>
        </authorList>
    </citation>
    <scope>NUCLEOTIDE SEQUENCE [LARGE SCALE GENOMIC DNA]</scope>
    <source>
        <strain evidence="2 3">VKM Ac-2573</strain>
    </source>
</reference>
<organism evidence="2 3">
    <name type="scientific">Kribbella pratensis</name>
    <dbReference type="NCBI Taxonomy" id="2512112"/>
    <lineage>
        <taxon>Bacteria</taxon>
        <taxon>Bacillati</taxon>
        <taxon>Actinomycetota</taxon>
        <taxon>Actinomycetes</taxon>
        <taxon>Propionibacteriales</taxon>
        <taxon>Kribbellaceae</taxon>
        <taxon>Kribbella</taxon>
    </lineage>
</organism>
<protein>
    <submittedName>
        <fullName evidence="2">Uncharacterized protein</fullName>
    </submittedName>
</protein>
<gene>
    <name evidence="2" type="ORF">EV653_2214</name>
</gene>